<dbReference type="PROSITE" id="PS00018">
    <property type="entry name" value="EF_HAND_1"/>
    <property type="match status" value="2"/>
</dbReference>
<dbReference type="InterPro" id="IPR002048">
    <property type="entry name" value="EF_hand_dom"/>
</dbReference>
<dbReference type="PROSITE" id="PS50222">
    <property type="entry name" value="EF_HAND_2"/>
    <property type="match status" value="2"/>
</dbReference>
<dbReference type="Pfam" id="PF25794">
    <property type="entry name" value="SACS"/>
    <property type="match status" value="1"/>
</dbReference>
<dbReference type="InterPro" id="IPR018247">
    <property type="entry name" value="EF_Hand_1_Ca_BS"/>
</dbReference>
<evidence type="ECO:0000256" key="2">
    <source>
        <dbReference type="SAM" id="Coils"/>
    </source>
</evidence>
<dbReference type="SUPFAM" id="SSF47473">
    <property type="entry name" value="EF-hand"/>
    <property type="match status" value="1"/>
</dbReference>
<feature type="compositionally biased region" description="Low complexity" evidence="3">
    <location>
        <begin position="1463"/>
        <end position="1499"/>
    </location>
</feature>
<dbReference type="Gene3D" id="3.30.565.10">
    <property type="entry name" value="Histidine kinase-like ATPase, C-terminal domain"/>
    <property type="match status" value="1"/>
</dbReference>
<dbReference type="Gene3D" id="1.10.238.10">
    <property type="entry name" value="EF-hand"/>
    <property type="match status" value="2"/>
</dbReference>
<feature type="domain" description="EF-hand" evidence="4">
    <location>
        <begin position="251"/>
        <end position="286"/>
    </location>
</feature>
<name>A0A813F3P8_POLGL</name>
<dbReference type="EMBL" id="CAJNNV010021307">
    <property type="protein sequence ID" value="CAE8607357.1"/>
    <property type="molecule type" value="Genomic_DNA"/>
</dbReference>
<keyword evidence="2" id="KW-0175">Coiled coil</keyword>
<feature type="coiled-coil region" evidence="2">
    <location>
        <begin position="782"/>
        <end position="812"/>
    </location>
</feature>
<dbReference type="InterPro" id="IPR052957">
    <property type="entry name" value="Auxin_embryo_med"/>
</dbReference>
<dbReference type="Pfam" id="PF13405">
    <property type="entry name" value="EF-hand_6"/>
    <property type="match status" value="1"/>
</dbReference>
<feature type="region of interest" description="Disordered" evidence="3">
    <location>
        <begin position="104"/>
        <end position="227"/>
    </location>
</feature>
<dbReference type="SMART" id="SM00054">
    <property type="entry name" value="EFh"/>
    <property type="match status" value="2"/>
</dbReference>
<feature type="compositionally biased region" description="Polar residues" evidence="3">
    <location>
        <begin position="189"/>
        <end position="206"/>
    </location>
</feature>
<feature type="compositionally biased region" description="Low complexity" evidence="3">
    <location>
        <begin position="207"/>
        <end position="223"/>
    </location>
</feature>
<dbReference type="GO" id="GO:0005509">
    <property type="term" value="F:calcium ion binding"/>
    <property type="evidence" value="ECO:0007669"/>
    <property type="project" value="InterPro"/>
</dbReference>
<feature type="region of interest" description="Disordered" evidence="3">
    <location>
        <begin position="1354"/>
        <end position="1381"/>
    </location>
</feature>
<dbReference type="Proteomes" id="UP000654075">
    <property type="component" value="Unassembled WGS sequence"/>
</dbReference>
<keyword evidence="1" id="KW-0106">Calcium</keyword>
<accession>A0A813F3P8</accession>
<gene>
    <name evidence="5" type="ORF">PGLA1383_LOCUS25289</name>
</gene>
<protein>
    <recommendedName>
        <fullName evidence="4">EF-hand domain-containing protein</fullName>
    </recommendedName>
</protein>
<evidence type="ECO:0000313" key="5">
    <source>
        <dbReference type="EMBL" id="CAE8607357.1"/>
    </source>
</evidence>
<feature type="region of interest" description="Disordered" evidence="3">
    <location>
        <begin position="1457"/>
        <end position="1507"/>
    </location>
</feature>
<keyword evidence="6" id="KW-1185">Reference proteome</keyword>
<dbReference type="InterPro" id="IPR058210">
    <property type="entry name" value="SACS/Nov_dom"/>
</dbReference>
<evidence type="ECO:0000256" key="3">
    <source>
        <dbReference type="SAM" id="MobiDB-lite"/>
    </source>
</evidence>
<dbReference type="NCBIfam" id="NF047352">
    <property type="entry name" value="P_loop_sacsin"/>
    <property type="match status" value="1"/>
</dbReference>
<dbReference type="OrthoDB" id="418595at2759"/>
<dbReference type="InterPro" id="IPR036890">
    <property type="entry name" value="HATPase_C_sf"/>
</dbReference>
<feature type="region of interest" description="Disordered" evidence="3">
    <location>
        <begin position="53"/>
        <end position="86"/>
    </location>
</feature>
<organism evidence="5 6">
    <name type="scientific">Polarella glacialis</name>
    <name type="common">Dinoflagellate</name>
    <dbReference type="NCBI Taxonomy" id="89957"/>
    <lineage>
        <taxon>Eukaryota</taxon>
        <taxon>Sar</taxon>
        <taxon>Alveolata</taxon>
        <taxon>Dinophyceae</taxon>
        <taxon>Suessiales</taxon>
        <taxon>Suessiaceae</taxon>
        <taxon>Polarella</taxon>
    </lineage>
</organism>
<reference evidence="5" key="1">
    <citation type="submission" date="2021-02" db="EMBL/GenBank/DDBJ databases">
        <authorList>
            <person name="Dougan E. K."/>
            <person name="Rhodes N."/>
            <person name="Thang M."/>
            <person name="Chan C."/>
        </authorList>
    </citation>
    <scope>NUCLEOTIDE SEQUENCE</scope>
</reference>
<proteinExistence type="predicted"/>
<feature type="non-terminal residue" evidence="5">
    <location>
        <position position="1548"/>
    </location>
</feature>
<feature type="compositionally biased region" description="Low complexity" evidence="3">
    <location>
        <begin position="1367"/>
        <end position="1381"/>
    </location>
</feature>
<feature type="domain" description="EF-hand" evidence="4">
    <location>
        <begin position="333"/>
        <end position="368"/>
    </location>
</feature>
<evidence type="ECO:0000313" key="6">
    <source>
        <dbReference type="Proteomes" id="UP000654075"/>
    </source>
</evidence>
<dbReference type="InterPro" id="IPR011992">
    <property type="entry name" value="EF-hand-dom_pair"/>
</dbReference>
<dbReference type="PANTHER" id="PTHR32387:SF0">
    <property type="entry name" value="PROTEIN NO VEIN"/>
    <property type="match status" value="1"/>
</dbReference>
<sequence>MLLLLLLLLLSLLLLLLLLLLFLFLFLLWFLLLLLILRLSGSSDDSLNSCARIPAPKRSASSTRSCRTDWGGTPPNSEKQPAARSLGQAAGPAALLELMVSAAEGDNNNNNTNDNNDKLPLEQSSGLSAAARPPRPRTPGSGIGSQMRRRPAPLGSGSGELQTKVRTAESPAEAQPIGLREATLAPWRQGTSPDSCQQLESGRSQPNNNEDNNNIDSNDNNSSHVATAESPTCHYDEDLGAKLSSGEAPDTFELWAVETFRQWDKDGDGKLSVLELGTMLRSQGIHLDYEAARRALELVAGPGATGLRLSGFLKLVAQPRATATVHVHGCSEDRVSLLQRVFAAYDTNRTGRLETVEVSTLLSDLGRVPRTRSESQELSLLIASCRKDELPGPLSFDEFLLLARLLDADAKEDTPASEDMSEDTVAARVGGTELSRKCTGTHTKARIAAIAAASKARTDAGTAIFGDGVSGNSKAPSAAFRRRVGELTAKGLSAGEARQKASRDASGIDQLGEGHGVSESSAEDFDESDLEDVWAGEVHSPGQDGIEGVGSGPPRPSNQSAACARLLQKLLTADGRSAGDHLWSSEGSEELELALLTVRPAREWARIVREAKGQLSPDLSSRLGRETGAALRLLSGRVTLHEALRALGTGWASVAETLRDLAQNRLAQRCSRAAARASFDLTSRDNEGSTPLDLLAEAWKCRCFAKPQERQKVTVVTSEGSRLLRSLADAALECAAALPRQTAWLLQHSPRAATAWRALASAGGGRAALLQFAAQRGLKGGLQELEESERRLESLEPQAEQAAEQLREEREDELLLLRSQRDVVDSIRRSRFVGVELGALPKYLHEGVREMQQSLTAAVDRLARDLYKSQAHFVQELLQNADDNSYDPSVTPSLELVLQYSQLPQGQQPYFYAANNELGLLEADVRAICDISRSSKSSSQGTTTGYKGVGWKSVFRICDDPHVLSGRWRFKFSSGGLGMLTPEWIEDLDFMALPQDVREAHASGKTVFYLPLTDPGTSIASIRTEMQAIEDDAAQLLFLRRLRSLRLQGSTACMRGASDSQTKRMVQISVLGSQEAARTATCKEVTTGDNALECEEAHFQVATHDDVTVALPLAQEPQAQRVFAFLPVRSIGFHFAIQAPFHLTASRADLHRSAENLRRRNAVAPAFIGACRASSEIAARALQYLGTEPAEPFWLPVRQSILQELKSLACVATEGGVPAEPHRCLLRGSLPAAAWVPAELLEAACGGMRFAASGATGVAGQGLVNGNEQRDKHALHELGVREFGFPELAACLRYEGGSWMQGMWKQQELHTAFFSDIFSSLTDALLAEPARLAEVQSLEIFPITSDCGAASLNLNKNHNKHNHNNDRNNNNSNNTNYNSNNNDSLLQLSTCEGLHTALCNSMPRSWQLPLVKCLHPELALSSQGFRLLQMLGISSVDEESVERCALRALLDEPPALHEGSSCNNNNNHHNNNDNDNSNNSSSNSNNNNNSNNSNNNNNSRGTQPGPQLLWPALAVLRRSFLLGRPGPQPGWGKLRGAIALCSHAGQLQ</sequence>
<evidence type="ECO:0000256" key="1">
    <source>
        <dbReference type="ARBA" id="ARBA00022837"/>
    </source>
</evidence>
<dbReference type="SUPFAM" id="SSF55874">
    <property type="entry name" value="ATPase domain of HSP90 chaperone/DNA topoisomerase II/histidine kinase"/>
    <property type="match status" value="1"/>
</dbReference>
<dbReference type="PANTHER" id="PTHR32387">
    <property type="entry name" value="WU:FJ29H11"/>
    <property type="match status" value="1"/>
</dbReference>
<feature type="region of interest" description="Disordered" evidence="3">
    <location>
        <begin position="491"/>
        <end position="523"/>
    </location>
</feature>
<evidence type="ECO:0000259" key="4">
    <source>
        <dbReference type="PROSITE" id="PS50222"/>
    </source>
</evidence>
<comment type="caution">
    <text evidence="5">The sequence shown here is derived from an EMBL/GenBank/DDBJ whole genome shotgun (WGS) entry which is preliminary data.</text>
</comment>